<evidence type="ECO:0000313" key="4">
    <source>
        <dbReference type="Proteomes" id="UP001519295"/>
    </source>
</evidence>
<feature type="compositionally biased region" description="Basic and acidic residues" evidence="1">
    <location>
        <begin position="1507"/>
        <end position="1543"/>
    </location>
</feature>
<dbReference type="EMBL" id="JAGINU010000003">
    <property type="protein sequence ID" value="MBP2371539.1"/>
    <property type="molecule type" value="Genomic_DNA"/>
</dbReference>
<evidence type="ECO:0000259" key="2">
    <source>
        <dbReference type="Pfam" id="PF08751"/>
    </source>
</evidence>
<dbReference type="SUPFAM" id="SSF52540">
    <property type="entry name" value="P-loop containing nucleoside triphosphate hydrolases"/>
    <property type="match status" value="2"/>
</dbReference>
<feature type="region of interest" description="Disordered" evidence="1">
    <location>
        <begin position="28"/>
        <end position="50"/>
    </location>
</feature>
<feature type="compositionally biased region" description="Basic and acidic residues" evidence="1">
    <location>
        <begin position="1368"/>
        <end position="1423"/>
    </location>
</feature>
<feature type="region of interest" description="Disordered" evidence="1">
    <location>
        <begin position="1297"/>
        <end position="1573"/>
    </location>
</feature>
<dbReference type="NCBIfam" id="NF041492">
    <property type="entry name" value="MobF"/>
    <property type="match status" value="1"/>
</dbReference>
<proteinExistence type="predicted"/>
<evidence type="ECO:0000256" key="1">
    <source>
        <dbReference type="SAM" id="MobiDB-lite"/>
    </source>
</evidence>
<comment type="caution">
    <text evidence="3">The sequence shown here is derived from an EMBL/GenBank/DDBJ whole genome shotgun (WGS) entry which is preliminary data.</text>
</comment>
<feature type="region of interest" description="Disordered" evidence="1">
    <location>
        <begin position="1056"/>
        <end position="1075"/>
    </location>
</feature>
<dbReference type="Gene3D" id="3.40.50.300">
    <property type="entry name" value="P-loop containing nucleotide triphosphate hydrolases"/>
    <property type="match status" value="2"/>
</dbReference>
<name>A0ABS4W5P5_9PSEU</name>
<dbReference type="Pfam" id="PF08751">
    <property type="entry name" value="TrwC"/>
    <property type="match status" value="1"/>
</dbReference>
<feature type="compositionally biased region" description="Low complexity" evidence="1">
    <location>
        <begin position="1429"/>
        <end position="1444"/>
    </location>
</feature>
<dbReference type="Gene3D" id="2.30.30.940">
    <property type="match status" value="1"/>
</dbReference>
<feature type="compositionally biased region" description="Basic and acidic residues" evidence="1">
    <location>
        <begin position="1323"/>
        <end position="1360"/>
    </location>
</feature>
<feature type="compositionally biased region" description="Basic and acidic residues" evidence="1">
    <location>
        <begin position="1056"/>
        <end position="1065"/>
    </location>
</feature>
<sequence>MLSITAVSANAIDYLLRGCGCTDHEHVRGAPEHEHERAREQSREQGGPERAGAEYLISGAEKEPAGVWWGQGLSMVGMSAGQEALEADVRAIFGQLRQPTSTEKDPVYLGRKPRTFRSVKERTAAALAAEPDATDERKAQIRHEQYVDQRKAVGYYDLTFSPAKSVSVYYAGLVAQGRTAEAEKVMALHRAAVQKAMGFVETEAAYVRSGYHGKTAGGRSVGRYERATGLVAVEFDHRTSRAQEPQMHAHFAVLNRAVTERDGEIRAVDGKGFRPIKMGADAIYMREVETGMTAEFPVVFALRPDGKAREILGMDRGLLASGSSRREQLMKRTDELVAKYRDQHDREPGPAALKRIRQEATFETREGKTDRGPLTQIRDWGADKTVAIREMFTRTAGEADRVGRDGHPDQRGYADRTLDQVLHAAVEQVQTRYATWELGNLIDTIREQQNMTPEASTETAEVLAAQVAREPARYGIALVSAPDPAPVPEALQRADGKSDYRPHNDERYATLAHLGTETGLVALARQPGAPALVGPVAELARVELEAAGLSADQQAAVLDVVGSGRGGDVLIGPAGAGKSRTVAGLAQVWQTHTGGRVVGLATAQIATNVLVADGLEGLNTAQFLARFAPDEDGLVRDRVQAGDLVVLDEANMSDTGQVARIAQIVAAGGGKLVYTGDTEQLVAVGAGGILELLIADTGAAELSTIHRFREDWENTASVQLRVGDPAALAAYEEHGRLRAGSRDEIRDLAVRGYLADIVDGKTSVLVVRTNDEARDLSGMLRAELVALGRVEPEVLATLRDTNLVGVGDVVQARQIDRTIRVDGPGYVTNKATYTVEGRDQHGYLLVRSTEDGVSAHLPDVYVAKHLTLAYAATVHAAEGITVDTGHALVDASTPRNSAYPAGTRGRECNTFYVETAREPDHHEPERMASTARAVLEQVLTHTDQGVAAAETTRRAGLEDGRSLASVGTQWDLLTAEYAGDRYTDTLTHLLGADRVQQLVAEPGWAGLLRATRAAELAGHDPAAVLTQAVGRGSLAGANSVTDVLRARVGWTTDQRIPERDTDGRDWSTLTEPLPGPAGDYARALAEAATERQAELGAAAAADPPAWALESRLLGVPPAQRGGSQHEQDEWVQRAGVVAAYRELRNLPDTSISLGAAPSPEQEFHRALWRQAHRALGSPVDALDYQAATDAELAAMRARYDRERAFAPYYVAEEIADTRAAARDQHNDAILFAAAAAQHPEGSPDRELADIDVAAARQAAAELDARAAHLEVIHRGRGDWVTEVEAAKDRHRLAGDELERRGLARDPATTAGEQLAAIDVVEPDDQRSRDRAHDRTREGGGRDRDPAQQRLDLSVDRDPVRPRGKAQQRAHERDERVTVTREPGTDERTPREREHAMRDQQPEHSTTERDRNEPNRAVGEERQDPLFGITPRPVDTAAAAALRAPDPVEPVADVRAGSPERATSAEGWSEEPGPVTVGEARRQAEISAAMRAERDRWDTTMAAGVDQAQRRNATDRDGLDRERRDQPLHQDRSLAADLVRDRGYDATLTEGRGPSRESDRGRDRSDEAGMGIEP</sequence>
<accession>A0ABS4W5P5</accession>
<dbReference type="CDD" id="cd18809">
    <property type="entry name" value="SF1_C_RecD"/>
    <property type="match status" value="1"/>
</dbReference>
<feature type="domain" description="TrwC relaxase" evidence="2">
    <location>
        <begin position="58"/>
        <end position="381"/>
    </location>
</feature>
<feature type="compositionally biased region" description="Basic and acidic residues" evidence="1">
    <location>
        <begin position="1552"/>
        <end position="1566"/>
    </location>
</feature>
<dbReference type="InterPro" id="IPR014862">
    <property type="entry name" value="TrwC"/>
</dbReference>
<keyword evidence="4" id="KW-1185">Reference proteome</keyword>
<dbReference type="Proteomes" id="UP001519295">
    <property type="component" value="Unassembled WGS sequence"/>
</dbReference>
<reference evidence="3 4" key="1">
    <citation type="submission" date="2021-03" db="EMBL/GenBank/DDBJ databases">
        <title>Sequencing the genomes of 1000 actinobacteria strains.</title>
        <authorList>
            <person name="Klenk H.-P."/>
        </authorList>
    </citation>
    <scope>NUCLEOTIDE SEQUENCE [LARGE SCALE GENOMIC DNA]</scope>
    <source>
        <strain evidence="3 4">DSM 45256</strain>
    </source>
</reference>
<feature type="compositionally biased region" description="Basic and acidic residues" evidence="1">
    <location>
        <begin position="28"/>
        <end position="47"/>
    </location>
</feature>
<dbReference type="Pfam" id="PF13604">
    <property type="entry name" value="AAA_30"/>
    <property type="match status" value="1"/>
</dbReference>
<protein>
    <submittedName>
        <fullName evidence="3">Conjugative relaxase-like TrwC/TraI family protein</fullName>
    </submittedName>
</protein>
<gene>
    <name evidence="3" type="ORF">JOF36_007312</name>
</gene>
<dbReference type="InterPro" id="IPR027417">
    <property type="entry name" value="P-loop_NTPase"/>
</dbReference>
<dbReference type="SUPFAM" id="SSF55464">
    <property type="entry name" value="Origin of replication-binding domain, RBD-like"/>
    <property type="match status" value="1"/>
</dbReference>
<evidence type="ECO:0000313" key="3">
    <source>
        <dbReference type="EMBL" id="MBP2371539.1"/>
    </source>
</evidence>
<dbReference type="RefSeq" id="WP_210036688.1">
    <property type="nucleotide sequence ID" value="NZ_JAGINU010000003.1"/>
</dbReference>
<organism evidence="3 4">
    <name type="scientific">Pseudonocardia parietis</name>
    <dbReference type="NCBI Taxonomy" id="570936"/>
    <lineage>
        <taxon>Bacteria</taxon>
        <taxon>Bacillati</taxon>
        <taxon>Actinomycetota</taxon>
        <taxon>Actinomycetes</taxon>
        <taxon>Pseudonocardiales</taxon>
        <taxon>Pseudonocardiaceae</taxon>
        <taxon>Pseudonocardia</taxon>
    </lineage>
</organism>